<organism evidence="2 3">
    <name type="scientific">Cannabis sativa</name>
    <name type="common">Hemp</name>
    <name type="synonym">Marijuana</name>
    <dbReference type="NCBI Taxonomy" id="3483"/>
    <lineage>
        <taxon>Eukaryota</taxon>
        <taxon>Viridiplantae</taxon>
        <taxon>Streptophyta</taxon>
        <taxon>Embryophyta</taxon>
        <taxon>Tracheophyta</taxon>
        <taxon>Spermatophyta</taxon>
        <taxon>Magnoliopsida</taxon>
        <taxon>eudicotyledons</taxon>
        <taxon>Gunneridae</taxon>
        <taxon>Pentapetalae</taxon>
        <taxon>rosids</taxon>
        <taxon>fabids</taxon>
        <taxon>Rosales</taxon>
        <taxon>Cannabaceae</taxon>
        <taxon>Cannabis</taxon>
    </lineage>
</organism>
<dbReference type="Pfam" id="PF13966">
    <property type="entry name" value="zf-RVT"/>
    <property type="match status" value="1"/>
</dbReference>
<protein>
    <recommendedName>
        <fullName evidence="1">Reverse transcriptase zinc-binding domain-containing protein</fullName>
    </recommendedName>
</protein>
<evidence type="ECO:0000259" key="1">
    <source>
        <dbReference type="Pfam" id="PF13966"/>
    </source>
</evidence>
<name>A0A803QID1_CANSA</name>
<dbReference type="AlphaFoldDB" id="A0A803QID1"/>
<evidence type="ECO:0000313" key="2">
    <source>
        <dbReference type="EnsemblPlants" id="cds.evm.model.10.1083"/>
    </source>
</evidence>
<accession>A0A803QID1</accession>
<dbReference type="Gramene" id="evm.model.10.1083">
    <property type="protein sequence ID" value="cds.evm.model.10.1083"/>
    <property type="gene ID" value="evm.TU.10.1083"/>
</dbReference>
<reference evidence="2" key="1">
    <citation type="submission" date="2021-03" db="UniProtKB">
        <authorList>
            <consortium name="EnsemblPlants"/>
        </authorList>
    </citation>
    <scope>IDENTIFICATION</scope>
</reference>
<dbReference type="InterPro" id="IPR026960">
    <property type="entry name" value="RVT-Znf"/>
</dbReference>
<proteinExistence type="predicted"/>
<keyword evidence="3" id="KW-1185">Reference proteome</keyword>
<dbReference type="Proteomes" id="UP000596661">
    <property type="component" value="Unassembled WGS sequence"/>
</dbReference>
<evidence type="ECO:0000313" key="3">
    <source>
        <dbReference type="Proteomes" id="UP000596661"/>
    </source>
</evidence>
<sequence>MDGTSWDEEVLQDLFDDREQSLIKQIPVNIDQTTDFVFWCKESTGLYTIKSAYHALQDLKGLTNDVDASVFWKILWSLKLPPKIKNLMWRVGSSCLPTLAQLASKFVPVNTRCPLCDELDETISHVLLTCRAIKQVWERVGIGTSALTAGSSWLYCIIIGPAKNLKRTILAIYKLYTSPKSVSISNQPAELSEPFLSSNSLVSFHQC</sequence>
<dbReference type="EnsemblPlants" id="evm.model.10.1083">
    <property type="protein sequence ID" value="cds.evm.model.10.1083"/>
    <property type="gene ID" value="evm.TU.10.1083"/>
</dbReference>
<dbReference type="OMA" id="PLARCET"/>
<feature type="domain" description="Reverse transcriptase zinc-binding" evidence="1">
    <location>
        <begin position="47"/>
        <end position="137"/>
    </location>
</feature>
<dbReference type="EMBL" id="UZAU01000815">
    <property type="status" value="NOT_ANNOTATED_CDS"/>
    <property type="molecule type" value="Genomic_DNA"/>
</dbReference>